<dbReference type="InterPro" id="IPR052918">
    <property type="entry name" value="Motility_Chemotaxis_Reg"/>
</dbReference>
<feature type="non-terminal residue" evidence="2">
    <location>
        <position position="1"/>
    </location>
</feature>
<evidence type="ECO:0000313" key="2">
    <source>
        <dbReference type="EMBL" id="KYG05558.1"/>
    </source>
</evidence>
<proteinExistence type="predicted"/>
<feature type="compositionally biased region" description="Gly residues" evidence="1">
    <location>
        <begin position="7"/>
        <end position="28"/>
    </location>
</feature>
<organism evidence="2 3">
    <name type="scientific">Sorangium cellulosum</name>
    <name type="common">Polyangium cellulosum</name>
    <dbReference type="NCBI Taxonomy" id="56"/>
    <lineage>
        <taxon>Bacteria</taxon>
        <taxon>Pseudomonadati</taxon>
        <taxon>Myxococcota</taxon>
        <taxon>Polyangia</taxon>
        <taxon>Polyangiales</taxon>
        <taxon>Polyangiaceae</taxon>
        <taxon>Sorangium</taxon>
    </lineage>
</organism>
<evidence type="ECO:0000313" key="3">
    <source>
        <dbReference type="Proteomes" id="UP000075502"/>
    </source>
</evidence>
<dbReference type="SUPFAM" id="SSF101898">
    <property type="entry name" value="NHL repeat"/>
    <property type="match status" value="1"/>
</dbReference>
<comment type="caution">
    <text evidence="2">The sequence shown here is derived from an EMBL/GenBank/DDBJ whole genome shotgun (WGS) entry which is preliminary data.</text>
</comment>
<dbReference type="Proteomes" id="UP000075502">
    <property type="component" value="Unassembled WGS sequence"/>
</dbReference>
<sequence length="501" mass="50964">GSVTGPKGPGGVGGFGGAGGEGGEGGGEPPEFLGDALWGASAGEERGERVEAIAADQGENVVLVGGFQTAINFGGDADRLVSAGQHDIFVVKLDPAGGHVWSKRFGDASDQYAIAAATDSSGNIVIAGEFTGTLNFGADPSTALVSAGERDIFVAKLDPDGNHLFSKRFGDALDQYASAVAVTAEDDIVVLGVADGAINFSEDPGAELTGTGSDAAVVAKLDAAGGHLWSKRFGSLESWQRLASLATSGSALYVAGAFGGRLAIDHRLLESAVSGVTSGAGGAGGGGEPIYSIDGLVARFDLASGSLVWARSLGAAGEQYAKYVSVGVDGHPVVLGNHRAPFQVGSIDVEHTEAAGYDLYVARLDADAGEPLAARAFLSDGDEFVWGFSQDPWGNHVLSGYFRRSLSLGGEPLSVGAPSTGDAFVAKLSPDFSEELWSDVYRDQFFSYATAQAVTAGGNTVVAGLFCGERLELGGGLPALEHSAPALDRNNGDVFLVTLSP</sequence>
<reference evidence="2 3" key="1">
    <citation type="submission" date="2014-02" db="EMBL/GenBank/DDBJ databases">
        <title>The small core and large imbalanced accessory genome model reveals a collaborative survival strategy of Sorangium cellulosum strains in nature.</title>
        <authorList>
            <person name="Han K."/>
            <person name="Peng R."/>
            <person name="Blom J."/>
            <person name="Li Y.-Z."/>
        </authorList>
    </citation>
    <scope>NUCLEOTIDE SEQUENCE [LARGE SCALE GENOMIC DNA]</scope>
    <source>
        <strain evidence="2 3">So0007-03</strain>
    </source>
</reference>
<dbReference type="InterPro" id="IPR011047">
    <property type="entry name" value="Quinoprotein_ADH-like_sf"/>
</dbReference>
<name>A0A150TM68_SORCE</name>
<dbReference type="PANTHER" id="PTHR35580">
    <property type="entry name" value="CELL SURFACE GLYCOPROTEIN (S-LAYER PROTEIN)-LIKE PROTEIN"/>
    <property type="match status" value="1"/>
</dbReference>
<accession>A0A150TM68</accession>
<evidence type="ECO:0000256" key="1">
    <source>
        <dbReference type="SAM" id="MobiDB-lite"/>
    </source>
</evidence>
<feature type="region of interest" description="Disordered" evidence="1">
    <location>
        <begin position="1"/>
        <end position="35"/>
    </location>
</feature>
<gene>
    <name evidence="2" type="ORF">BE21_39905</name>
</gene>
<dbReference type="AlphaFoldDB" id="A0A150TM68"/>
<dbReference type="EMBL" id="JEME01001998">
    <property type="protein sequence ID" value="KYG05558.1"/>
    <property type="molecule type" value="Genomic_DNA"/>
</dbReference>
<protein>
    <submittedName>
        <fullName evidence="2">PE-PGRS family protein</fullName>
    </submittedName>
</protein>
<dbReference type="SUPFAM" id="SSF50998">
    <property type="entry name" value="Quinoprotein alcohol dehydrogenase-like"/>
    <property type="match status" value="1"/>
</dbReference>
<dbReference type="PANTHER" id="PTHR35580:SF1">
    <property type="entry name" value="PHYTASE-LIKE DOMAIN-CONTAINING PROTEIN"/>
    <property type="match status" value="1"/>
</dbReference>